<comment type="similarity">
    <text evidence="1">Belongs to the shaker potassium channel beta subunit family.</text>
</comment>
<evidence type="ECO:0000256" key="3">
    <source>
        <dbReference type="ARBA" id="ARBA00023002"/>
    </source>
</evidence>
<dbReference type="InterPro" id="IPR023210">
    <property type="entry name" value="NADP_OxRdtase_dom"/>
</dbReference>
<evidence type="ECO:0000256" key="1">
    <source>
        <dbReference type="ARBA" id="ARBA00006515"/>
    </source>
</evidence>
<evidence type="ECO:0000256" key="2">
    <source>
        <dbReference type="ARBA" id="ARBA00022857"/>
    </source>
</evidence>
<dbReference type="SUPFAM" id="SSF51430">
    <property type="entry name" value="NAD(P)-linked oxidoreductase"/>
    <property type="match status" value="1"/>
</dbReference>
<dbReference type="AlphaFoldDB" id="A0AAF0IKC2"/>
<dbReference type="InterPro" id="IPR036812">
    <property type="entry name" value="NAD(P)_OxRdtase_dom_sf"/>
</dbReference>
<evidence type="ECO:0000313" key="6">
    <source>
        <dbReference type="Proteomes" id="UP001219355"/>
    </source>
</evidence>
<name>A0AAF0IKC2_9EURO</name>
<evidence type="ECO:0000259" key="4">
    <source>
        <dbReference type="Pfam" id="PF00248"/>
    </source>
</evidence>
<dbReference type="InterPro" id="IPR005399">
    <property type="entry name" value="K_chnl_volt-dep_bsu_KCNAB-rel"/>
</dbReference>
<dbReference type="PANTHER" id="PTHR43150">
    <property type="entry name" value="HYPERKINETIC, ISOFORM M"/>
    <property type="match status" value="1"/>
</dbReference>
<dbReference type="Pfam" id="PF00248">
    <property type="entry name" value="Aldo_ket_red"/>
    <property type="match status" value="1"/>
</dbReference>
<proteinExistence type="inferred from homology"/>
<protein>
    <recommendedName>
        <fullName evidence="4">NADP-dependent oxidoreductase domain-containing protein</fullName>
    </recommendedName>
</protein>
<dbReference type="Proteomes" id="UP001219355">
    <property type="component" value="Chromosome 4"/>
</dbReference>
<feature type="domain" description="NADP-dependent oxidoreductase" evidence="4">
    <location>
        <begin position="16"/>
        <end position="246"/>
    </location>
</feature>
<sequence length="322" mass="36094">MLYRKIGNSGLYVSVIGLGEWLTFGGQVDEECTLRCMKQAYDLGVNFFDTAEKPPGDCPRSCRQEIWLEKKRPSDQRKGGVFDNVQKVSQNHEISLTATGESTINGYGLSRKHVIEATLASLERLNLDYVDIICAHRPDQLTPMEETVRAFNYLIDKGFALYWGTSMWSADEIAEACGIASSLGLIGPIVEQPVYNLLDRHKVEKECRGMYSRYGIGLAVGSPLKSGILTGGCHNVSSRPPNEMQFSESQDSYKMLNVEERHCAHENMAYLRKIERLKVGLEIQVLYMSSLKFTNNGRILLAHLEQSRSKIVASGTRLVSEE</sequence>
<accession>A0AAF0IKC2</accession>
<gene>
    <name evidence="5" type="ORF">PRK78_005768</name>
</gene>
<dbReference type="Gene3D" id="3.20.20.100">
    <property type="entry name" value="NADP-dependent oxidoreductase domain"/>
    <property type="match status" value="1"/>
</dbReference>
<dbReference type="PANTHER" id="PTHR43150:SF6">
    <property type="entry name" value="VIC POTASSIUM ION CHANNEL, BETA SUBUNIT (EUROFUNG)"/>
    <property type="match status" value="1"/>
</dbReference>
<dbReference type="EMBL" id="CP120630">
    <property type="protein sequence ID" value="WEW60283.1"/>
    <property type="molecule type" value="Genomic_DNA"/>
</dbReference>
<keyword evidence="3" id="KW-0560">Oxidoreductase</keyword>
<organism evidence="5 6">
    <name type="scientific">Emydomyces testavorans</name>
    <dbReference type="NCBI Taxonomy" id="2070801"/>
    <lineage>
        <taxon>Eukaryota</taxon>
        <taxon>Fungi</taxon>
        <taxon>Dikarya</taxon>
        <taxon>Ascomycota</taxon>
        <taxon>Pezizomycotina</taxon>
        <taxon>Eurotiomycetes</taxon>
        <taxon>Eurotiomycetidae</taxon>
        <taxon>Onygenales</taxon>
        <taxon>Nannizziopsiaceae</taxon>
        <taxon>Emydomyces</taxon>
    </lineage>
</organism>
<keyword evidence="6" id="KW-1185">Reference proteome</keyword>
<reference evidence="5" key="1">
    <citation type="submission" date="2023-03" db="EMBL/GenBank/DDBJ databases">
        <title>Emydomyces testavorans Genome Sequence.</title>
        <authorList>
            <person name="Hoyer L."/>
        </authorList>
    </citation>
    <scope>NUCLEOTIDE SEQUENCE</scope>
    <source>
        <strain evidence="5">16-2883</strain>
    </source>
</reference>
<evidence type="ECO:0000313" key="5">
    <source>
        <dbReference type="EMBL" id="WEW60283.1"/>
    </source>
</evidence>
<dbReference type="GO" id="GO:0016491">
    <property type="term" value="F:oxidoreductase activity"/>
    <property type="evidence" value="ECO:0007669"/>
    <property type="project" value="UniProtKB-KW"/>
</dbReference>
<keyword evidence="2" id="KW-0521">NADP</keyword>